<accession>U4LCM8</accession>
<protein>
    <submittedName>
        <fullName evidence="1">Uncharacterized protein</fullName>
    </submittedName>
</protein>
<evidence type="ECO:0000313" key="2">
    <source>
        <dbReference type="Proteomes" id="UP000018144"/>
    </source>
</evidence>
<dbReference type="AlphaFoldDB" id="U4LCM8"/>
<sequence>MRETSNTGLKRSPGRRARALTSEFLRYHRSERTSLRSSFVRDLE</sequence>
<reference evidence="1 2" key="1">
    <citation type="journal article" date="2013" name="PLoS Genet.">
        <title>The genome and development-dependent transcriptomes of Pyronema confluens: a window into fungal evolution.</title>
        <authorList>
            <person name="Traeger S."/>
            <person name="Altegoer F."/>
            <person name="Freitag M."/>
            <person name="Gabaldon T."/>
            <person name="Kempken F."/>
            <person name="Kumar A."/>
            <person name="Marcet-Houben M."/>
            <person name="Poggeler S."/>
            <person name="Stajich J.E."/>
            <person name="Nowrousian M."/>
        </authorList>
    </citation>
    <scope>NUCLEOTIDE SEQUENCE [LARGE SCALE GENOMIC DNA]</scope>
    <source>
        <strain evidence="2">CBS 100304</strain>
        <tissue evidence="1">Vegetative mycelium</tissue>
    </source>
</reference>
<organism evidence="1 2">
    <name type="scientific">Pyronema omphalodes (strain CBS 100304)</name>
    <name type="common">Pyronema confluens</name>
    <dbReference type="NCBI Taxonomy" id="1076935"/>
    <lineage>
        <taxon>Eukaryota</taxon>
        <taxon>Fungi</taxon>
        <taxon>Dikarya</taxon>
        <taxon>Ascomycota</taxon>
        <taxon>Pezizomycotina</taxon>
        <taxon>Pezizomycetes</taxon>
        <taxon>Pezizales</taxon>
        <taxon>Pyronemataceae</taxon>
        <taxon>Pyronema</taxon>
    </lineage>
</organism>
<proteinExistence type="predicted"/>
<keyword evidence="2" id="KW-1185">Reference proteome</keyword>
<dbReference type="EMBL" id="HF935680">
    <property type="protein sequence ID" value="CCX12173.1"/>
    <property type="molecule type" value="Genomic_DNA"/>
</dbReference>
<dbReference type="Proteomes" id="UP000018144">
    <property type="component" value="Unassembled WGS sequence"/>
</dbReference>
<gene>
    <name evidence="1" type="ORF">PCON_11767</name>
</gene>
<name>U4LCM8_PYROM</name>
<evidence type="ECO:0000313" key="1">
    <source>
        <dbReference type="EMBL" id="CCX12173.1"/>
    </source>
</evidence>